<dbReference type="Ensembl" id="ENSVURT00010030136.1">
    <property type="protein sequence ID" value="ENSVURP00010026460.1"/>
    <property type="gene ID" value="ENSVURG00010015532.1"/>
</dbReference>
<reference evidence="5" key="1">
    <citation type="submission" date="2018-12" db="EMBL/GenBank/DDBJ databases">
        <authorList>
            <person name="Yazar S."/>
        </authorList>
    </citation>
    <scope>NUCLEOTIDE SEQUENCE [LARGE SCALE GENOMIC DNA]</scope>
</reference>
<keyword evidence="5" id="KW-1185">Reference proteome</keyword>
<dbReference type="InterPro" id="IPR021133">
    <property type="entry name" value="HEAT_type_2"/>
</dbReference>
<feature type="compositionally biased region" description="Gly residues" evidence="3">
    <location>
        <begin position="44"/>
        <end position="55"/>
    </location>
</feature>
<dbReference type="InterPro" id="IPR011989">
    <property type="entry name" value="ARM-like"/>
</dbReference>
<protein>
    <submittedName>
        <fullName evidence="4">RAB11 binding and LisH domain, coiled-coil and HEAT repeat containing</fullName>
    </submittedName>
</protein>
<dbReference type="GO" id="GO:0032367">
    <property type="term" value="P:intracellular cholesterol transport"/>
    <property type="evidence" value="ECO:0007669"/>
    <property type="project" value="InterPro"/>
</dbReference>
<feature type="region of interest" description="Disordered" evidence="3">
    <location>
        <begin position="155"/>
        <end position="178"/>
    </location>
</feature>
<organism evidence="4 5">
    <name type="scientific">Vombatus ursinus</name>
    <name type="common">Common wombat</name>
    <dbReference type="NCBI Taxonomy" id="29139"/>
    <lineage>
        <taxon>Eukaryota</taxon>
        <taxon>Metazoa</taxon>
        <taxon>Chordata</taxon>
        <taxon>Craniata</taxon>
        <taxon>Vertebrata</taxon>
        <taxon>Euteleostomi</taxon>
        <taxon>Mammalia</taxon>
        <taxon>Metatheria</taxon>
        <taxon>Diprotodontia</taxon>
        <taxon>Vombatidae</taxon>
        <taxon>Vombatus</taxon>
    </lineage>
</organism>
<dbReference type="AlphaFoldDB" id="A0A4X2LYF2"/>
<dbReference type="PANTHER" id="PTHR32059">
    <property type="entry name" value="RAB11-BINDING PROTEIN RELCH"/>
    <property type="match status" value="1"/>
</dbReference>
<dbReference type="PANTHER" id="PTHR32059:SF0">
    <property type="entry name" value="RAB11-BINDING PROTEIN RELCH"/>
    <property type="match status" value="1"/>
</dbReference>
<evidence type="ECO:0000256" key="3">
    <source>
        <dbReference type="SAM" id="MobiDB-lite"/>
    </source>
</evidence>
<keyword evidence="2" id="KW-0175">Coiled coil</keyword>
<name>A0A4X2LYF2_VOMUR</name>
<dbReference type="FunFam" id="1.25.10.10:FF:000218">
    <property type="entry name" value="lisH domain and HEAT repeat-containing protein KIAA1468 homolog isoform X1"/>
    <property type="match status" value="1"/>
</dbReference>
<feature type="compositionally biased region" description="Gly residues" evidence="3">
    <location>
        <begin position="65"/>
        <end position="75"/>
    </location>
</feature>
<evidence type="ECO:0000313" key="4">
    <source>
        <dbReference type="Ensembl" id="ENSVURP00010026460.1"/>
    </source>
</evidence>
<sequence length="1180" mass="131040">MAAMSAGGGSGGVNPFLSDSDDDDDEVAAAAAAEEERRPSLRLGPGGGPDPGSGGSLSPQEPMAGAGGGRPGVAGGEAAAAAAAAEPPARLSVDAIAAQLLRDQFLLTALELHTELLESGRELPRLRDYFSNPGNFERQSGTPPGVGGPGILGAAGAGGVGSREPSVMPGGGQLNRAGSISTLDSLDFARYSDDGNRETDERVAENEVPLQERKNYKSSPEIQEPIKPLEKRALNFLVNEFLLKNNYKLTSITFSDENDDQDFELWDDVGLNIPKPPDLLQLYRDFGNHQVTVKDVVDVASGVEEDELEAVTPVLGSLPSFETPQPIENCLIVQKLEDKISLLNNEKWSLMEQIRRLESEMDILKNENFSFPMIRDTGHPSLDQFPHRISEDSEQYLDMKNSDTGQTKDINLSVSDETDALTPKVNDSDSLPRKERERMPSYSPSNRDTVHFDKPNRKLSPAFHQALLSFCRMSADSRLGSEVSRIADSEKSVMLMLGRCLPHIVPNVLLAKREELIPLILCTACLHPEPKERDQLLHILFNLIKRPDDEQRQMILTGCVAFARHVGPTRVEAELLPQCWEQVITYYQKHCYFYFQKEIRSSLVLSMLQQMLMEDKADLVREAVIKSLGIIMGYIDDPDKYQQGFELLLSALGDPSERVVSATHQVFLPAYAAWTTELGNLQSHLIPTLLNKIEKLLREGEHGLDEHKLHMYLSALQSLIPSLFTLVLQNAPFSSKAKLHGEVPQIEVTRFPRPVSSLQDVATIIGSREQLAVLLQLYDYQLEHEGTTGWESLLWVVNQLLPQLIEIVGKINVASTACVHEFSRFFWRLCRTFGKIFTNTKVKPQFQEILRLSEENVDSSAGNGVLTKATVPIYATGVLTCYIQEEDRKLLVGFLEDVMTMLSLSHAPLDSLKASFVELGANPAYHELLLTVLWYGVVHTSALVRCTAARMFELLVKGVNETLVAQRVVPALITLSSDPEISVRIATIPAFGTIMETVIQRELLERVKMQLASFLEDPQYQDQHSLHIEIIKTFGRVGPNAEPRFRDEFVIPHLHKLALVNNLQTVDSKRLDIATHLFEAYSALSCCFISEDLMVNHFLPGLRCLRNDMEHLSPEHEVILSSMIKECEQKVENKTVQEPPGSMSIAASLVSEDTKTKFLNKMGQLTTSGAMLANVFQRKK</sequence>
<dbReference type="InterPro" id="IPR040362">
    <property type="entry name" value="RELCH"/>
</dbReference>
<evidence type="ECO:0000256" key="1">
    <source>
        <dbReference type="PROSITE-ProRule" id="PRU00103"/>
    </source>
</evidence>
<accession>A0A4X2LYF2</accession>
<dbReference type="GO" id="GO:0005802">
    <property type="term" value="C:trans-Golgi network"/>
    <property type="evidence" value="ECO:0007669"/>
    <property type="project" value="InterPro"/>
</dbReference>
<dbReference type="InterPro" id="IPR006594">
    <property type="entry name" value="LisH"/>
</dbReference>
<feature type="compositionally biased region" description="Basic and acidic residues" evidence="3">
    <location>
        <begin position="426"/>
        <end position="439"/>
    </location>
</feature>
<feature type="region of interest" description="Disordered" evidence="3">
    <location>
        <begin position="1"/>
        <end position="79"/>
    </location>
</feature>
<dbReference type="GeneTree" id="ENSGT00390000004385"/>
<evidence type="ECO:0000313" key="5">
    <source>
        <dbReference type="Proteomes" id="UP000314987"/>
    </source>
</evidence>
<feature type="region of interest" description="Disordered" evidence="3">
    <location>
        <begin position="399"/>
        <end position="453"/>
    </location>
</feature>
<dbReference type="PROSITE" id="PS50896">
    <property type="entry name" value="LISH"/>
    <property type="match status" value="1"/>
</dbReference>
<feature type="repeat" description="HEAT" evidence="1">
    <location>
        <begin position="968"/>
        <end position="1006"/>
    </location>
</feature>
<feature type="coiled-coil region" evidence="2">
    <location>
        <begin position="333"/>
        <end position="367"/>
    </location>
</feature>
<feature type="compositionally biased region" description="Polar residues" evidence="3">
    <location>
        <begin position="402"/>
        <end position="415"/>
    </location>
</feature>
<dbReference type="SMART" id="SM00667">
    <property type="entry name" value="LisH"/>
    <property type="match status" value="1"/>
</dbReference>
<dbReference type="Proteomes" id="UP000314987">
    <property type="component" value="Unassembled WGS sequence"/>
</dbReference>
<dbReference type="Gene3D" id="1.25.10.10">
    <property type="entry name" value="Leucine-rich Repeat Variant"/>
    <property type="match status" value="2"/>
</dbReference>
<dbReference type="InterPro" id="IPR016024">
    <property type="entry name" value="ARM-type_fold"/>
</dbReference>
<dbReference type="GO" id="GO:0055037">
    <property type="term" value="C:recycling endosome"/>
    <property type="evidence" value="ECO:0007669"/>
    <property type="project" value="TreeGrafter"/>
</dbReference>
<proteinExistence type="predicted"/>
<gene>
    <name evidence="4" type="primary">RELCH</name>
</gene>
<reference evidence="4" key="2">
    <citation type="submission" date="2025-08" db="UniProtKB">
        <authorList>
            <consortium name="Ensembl"/>
        </authorList>
    </citation>
    <scope>IDENTIFICATION</scope>
</reference>
<reference evidence="4" key="3">
    <citation type="submission" date="2025-09" db="UniProtKB">
        <authorList>
            <consortium name="Ensembl"/>
        </authorList>
    </citation>
    <scope>IDENTIFICATION</scope>
</reference>
<dbReference type="SUPFAM" id="SSF48371">
    <property type="entry name" value="ARM repeat"/>
    <property type="match status" value="1"/>
</dbReference>
<feature type="compositionally biased region" description="Gly residues" evidence="3">
    <location>
        <begin position="1"/>
        <end position="12"/>
    </location>
</feature>
<dbReference type="PROSITE" id="PS50077">
    <property type="entry name" value="HEAT_REPEAT"/>
    <property type="match status" value="1"/>
</dbReference>
<evidence type="ECO:0000256" key="2">
    <source>
        <dbReference type="SAM" id="Coils"/>
    </source>
</evidence>